<reference evidence="5 6" key="1">
    <citation type="submission" date="2023-08" db="EMBL/GenBank/DDBJ databases">
        <title>Implementing the SeqCode for naming new Mesorhizobium species isolated from Vachellia karroo root nodules.</title>
        <authorList>
            <person name="Van Lill M."/>
        </authorList>
    </citation>
    <scope>NUCLEOTIDE SEQUENCE [LARGE SCALE GENOMIC DNA]</scope>
    <source>
        <strain evidence="5 6">VK24D</strain>
    </source>
</reference>
<keyword evidence="2" id="KW-0560">Oxidoreductase</keyword>
<comment type="caution">
    <text evidence="5">The sequence shown here is derived from an EMBL/GenBank/DDBJ whole genome shotgun (WGS) entry which is preliminary data.</text>
</comment>
<dbReference type="PRINTS" id="PR00080">
    <property type="entry name" value="SDRFAMILY"/>
</dbReference>
<dbReference type="Pfam" id="PF13561">
    <property type="entry name" value="adh_short_C2"/>
    <property type="match status" value="1"/>
</dbReference>
<keyword evidence="6" id="KW-1185">Reference proteome</keyword>
<dbReference type="SUPFAM" id="SSF51735">
    <property type="entry name" value="NAD(P)-binding Rossmann-fold domains"/>
    <property type="match status" value="1"/>
</dbReference>
<protein>
    <submittedName>
        <fullName evidence="5">SDR family NAD(P)-dependent oxidoreductase</fullName>
    </submittedName>
</protein>
<evidence type="ECO:0000313" key="6">
    <source>
        <dbReference type="Proteomes" id="UP001287059"/>
    </source>
</evidence>
<sequence>MPRFKDKVIVVTGGASGIGAATVDAFWQEGGRVAALDIRERPDRVPDGVRSYRCDVADETSVEGTFDRVAMEIGDIDVVVHSAAVLGGSGPFHQLSLDTWNRYIDTNLTGSFLVSRAAASRMVAKATKGRIILIGSVNSVASERGAAPYASSKGGMRMLTRSAAVDLGPYGITVNMILPGPITTPATRENFEQPETRRTFERVLPGGLPGSPADIAAAALFLASPESRFVTGTDLMVDGGMLAQILN</sequence>
<dbReference type="Gene3D" id="3.40.50.720">
    <property type="entry name" value="NAD(P)-binding Rossmann-like Domain"/>
    <property type="match status" value="1"/>
</dbReference>
<dbReference type="EMBL" id="JAVIIW010000052">
    <property type="protein sequence ID" value="MDX8482532.1"/>
    <property type="molecule type" value="Genomic_DNA"/>
</dbReference>
<proteinExistence type="inferred from homology"/>
<accession>A0ABU4Y6G4</accession>
<dbReference type="PROSITE" id="PS00061">
    <property type="entry name" value="ADH_SHORT"/>
    <property type="match status" value="1"/>
</dbReference>
<gene>
    <name evidence="5" type="ORF">RFN28_29340</name>
</gene>
<dbReference type="InterPro" id="IPR002347">
    <property type="entry name" value="SDR_fam"/>
</dbReference>
<dbReference type="RefSeq" id="WP_320290626.1">
    <property type="nucleotide sequence ID" value="NZ_JAVIIW010000052.1"/>
</dbReference>
<dbReference type="PANTHER" id="PTHR24321">
    <property type="entry name" value="DEHYDROGENASES, SHORT CHAIN"/>
    <property type="match status" value="1"/>
</dbReference>
<organism evidence="5 6">
    <name type="scientific">Mesorhizobium album</name>
    <dbReference type="NCBI Taxonomy" id="3072314"/>
    <lineage>
        <taxon>Bacteria</taxon>
        <taxon>Pseudomonadati</taxon>
        <taxon>Pseudomonadota</taxon>
        <taxon>Alphaproteobacteria</taxon>
        <taxon>Hyphomicrobiales</taxon>
        <taxon>Phyllobacteriaceae</taxon>
        <taxon>Mesorhizobium</taxon>
    </lineage>
</organism>
<dbReference type="PRINTS" id="PR00081">
    <property type="entry name" value="GDHRDH"/>
</dbReference>
<evidence type="ECO:0000256" key="2">
    <source>
        <dbReference type="ARBA" id="ARBA00023002"/>
    </source>
</evidence>
<evidence type="ECO:0000313" key="5">
    <source>
        <dbReference type="EMBL" id="MDX8482532.1"/>
    </source>
</evidence>
<dbReference type="CDD" id="cd05233">
    <property type="entry name" value="SDR_c"/>
    <property type="match status" value="1"/>
</dbReference>
<feature type="domain" description="Ketoreductase" evidence="4">
    <location>
        <begin position="7"/>
        <end position="185"/>
    </location>
</feature>
<dbReference type="InterPro" id="IPR057326">
    <property type="entry name" value="KR_dom"/>
</dbReference>
<comment type="similarity">
    <text evidence="1">Belongs to the short-chain dehydrogenases/reductases (SDR) family.</text>
</comment>
<dbReference type="InterPro" id="IPR020904">
    <property type="entry name" value="Sc_DH/Rdtase_CS"/>
</dbReference>
<keyword evidence="3" id="KW-0520">NAD</keyword>
<evidence type="ECO:0000256" key="1">
    <source>
        <dbReference type="ARBA" id="ARBA00006484"/>
    </source>
</evidence>
<dbReference type="PANTHER" id="PTHR24321:SF8">
    <property type="entry name" value="ESTRADIOL 17-BETA-DEHYDROGENASE 8-RELATED"/>
    <property type="match status" value="1"/>
</dbReference>
<evidence type="ECO:0000259" key="4">
    <source>
        <dbReference type="SMART" id="SM00822"/>
    </source>
</evidence>
<name>A0ABU4Y6G4_9HYPH</name>
<dbReference type="InterPro" id="IPR036291">
    <property type="entry name" value="NAD(P)-bd_dom_sf"/>
</dbReference>
<dbReference type="Proteomes" id="UP001287059">
    <property type="component" value="Unassembled WGS sequence"/>
</dbReference>
<evidence type="ECO:0000256" key="3">
    <source>
        <dbReference type="ARBA" id="ARBA00023027"/>
    </source>
</evidence>
<dbReference type="SMART" id="SM00822">
    <property type="entry name" value="PKS_KR"/>
    <property type="match status" value="1"/>
</dbReference>